<feature type="transmembrane region" description="Helical" evidence="6">
    <location>
        <begin position="41"/>
        <end position="61"/>
    </location>
</feature>
<dbReference type="InterPro" id="IPR052159">
    <property type="entry name" value="Competence_DNA_uptake"/>
</dbReference>
<dbReference type="STRING" id="649333.SAMN04487989_10149"/>
<evidence type="ECO:0000313" key="10">
    <source>
        <dbReference type="Proteomes" id="UP000198705"/>
    </source>
</evidence>
<dbReference type="NCBIfam" id="TIGR00360">
    <property type="entry name" value="ComEC_N-term"/>
    <property type="match status" value="1"/>
</dbReference>
<dbReference type="AlphaFoldDB" id="A0A1I4YJC8"/>
<dbReference type="InterPro" id="IPR004477">
    <property type="entry name" value="ComEC_N"/>
</dbReference>
<feature type="domain" description="ComEC/Rec2-related protein" evidence="7">
    <location>
        <begin position="220"/>
        <end position="483"/>
    </location>
</feature>
<evidence type="ECO:0000259" key="7">
    <source>
        <dbReference type="Pfam" id="PF03772"/>
    </source>
</evidence>
<dbReference type="GO" id="GO:0005886">
    <property type="term" value="C:plasma membrane"/>
    <property type="evidence" value="ECO:0007669"/>
    <property type="project" value="UniProtKB-SubCell"/>
</dbReference>
<feature type="transmembrane region" description="Helical" evidence="6">
    <location>
        <begin position="468"/>
        <end position="488"/>
    </location>
</feature>
<proteinExistence type="predicted"/>
<gene>
    <name evidence="9" type="ORF">SAMN04487989_10149</name>
</gene>
<dbReference type="InterPro" id="IPR025405">
    <property type="entry name" value="DUF4131"/>
</dbReference>
<reference evidence="10" key="1">
    <citation type="submission" date="2016-10" db="EMBL/GenBank/DDBJ databases">
        <authorList>
            <person name="Varghese N."/>
            <person name="Submissions S."/>
        </authorList>
    </citation>
    <scope>NUCLEOTIDE SEQUENCE [LARGE SCALE GENOMIC DNA]</scope>
    <source>
        <strain evidence="10">DSM 23925</strain>
    </source>
</reference>
<feature type="transmembrane region" description="Helical" evidence="6">
    <location>
        <begin position="402"/>
        <end position="429"/>
    </location>
</feature>
<evidence type="ECO:0000256" key="4">
    <source>
        <dbReference type="ARBA" id="ARBA00022989"/>
    </source>
</evidence>
<evidence type="ECO:0000256" key="1">
    <source>
        <dbReference type="ARBA" id="ARBA00004651"/>
    </source>
</evidence>
<protein>
    <submittedName>
        <fullName evidence="9">Competence protein ComEC</fullName>
    </submittedName>
</protein>
<evidence type="ECO:0000313" key="9">
    <source>
        <dbReference type="EMBL" id="SFN38087.1"/>
    </source>
</evidence>
<feature type="transmembrane region" description="Helical" evidence="6">
    <location>
        <begin position="320"/>
        <end position="339"/>
    </location>
</feature>
<dbReference type="OrthoDB" id="9761531at2"/>
<feature type="transmembrane region" description="Helical" evidence="6">
    <location>
        <begin position="236"/>
        <end position="259"/>
    </location>
</feature>
<sequence length="666" mass="77287">MLGILVSLQLALSLKLSVIITLLLLFTLTITYFINRNQFKQSIWFGLTCYTMILSLGNLSMKVHNHLNYKHHYTYEYKISESKFSQFQLQILEVLKPNSFNQRYVAEIKTINGSPVFGNILLNISKDSSLLNFQVDDKIEINGSLQELYKPLNPHQFDYKRYLENHQIYAQIYSQAKFISVLSTKKHSIYGLADFVRQRINKSLQKYNYSTSELAVINALLLGQRQDIDKELYSDYVNAGAIHILAISGLHIGIILFILKWLFKPFIRIKYGRYLTAIIILFILWSYAVIAGLSPSILRAVTMFSVITIGMYLKRPYNIYNTLAISAFILLIFNPMILFEIGFQLSYLAVIGIVAIHPLLFKQLKTPFWFPNKIITLITVSLAAQLGIFPLSLFYFHQFPGLFLLTNVVVIPFLGFILGYGLLIFGMALIGVPKSLLTDIFGDIISLMNHFFKWIAHQEAFIFKDIPMNWFLVIGLYLIILLFTRYFISKSFSRLVCALVVTCMFQIGLFFNQYWYSSRNELVVFHKSRHSMMSKKSGLNLQVFHDLDSLKLNLDYNIPNYRVGSFIKQIDYQAIQNVYRFNQKQFLIIDSLGIYQNISFHPEYIILSQSPKINLNRLIDSLNPKVIIADGSNFKSYVKRWTETCRKRKRLFHYTGEKGAFILKED</sequence>
<dbReference type="PANTHER" id="PTHR30619">
    <property type="entry name" value="DNA INTERNALIZATION/COMPETENCE PROTEIN COMEC/REC2"/>
    <property type="match status" value="1"/>
</dbReference>
<feature type="transmembrane region" description="Helical" evidence="6">
    <location>
        <begin position="495"/>
        <end position="516"/>
    </location>
</feature>
<evidence type="ECO:0000259" key="8">
    <source>
        <dbReference type="Pfam" id="PF13567"/>
    </source>
</evidence>
<dbReference type="RefSeq" id="WP_092205655.1">
    <property type="nucleotide sequence ID" value="NZ_FOVN01000001.1"/>
</dbReference>
<comment type="subcellular location">
    <subcellularLocation>
        <location evidence="1">Cell membrane</location>
        <topology evidence="1">Multi-pass membrane protein</topology>
    </subcellularLocation>
</comment>
<dbReference type="Pfam" id="PF13567">
    <property type="entry name" value="DUF4131"/>
    <property type="match status" value="1"/>
</dbReference>
<feature type="domain" description="DUF4131" evidence="8">
    <location>
        <begin position="13"/>
        <end position="176"/>
    </location>
</feature>
<evidence type="ECO:0000256" key="6">
    <source>
        <dbReference type="SAM" id="Phobius"/>
    </source>
</evidence>
<feature type="transmembrane region" description="Helical" evidence="6">
    <location>
        <begin position="374"/>
        <end position="396"/>
    </location>
</feature>
<keyword evidence="3 6" id="KW-0812">Transmembrane</keyword>
<evidence type="ECO:0000256" key="3">
    <source>
        <dbReference type="ARBA" id="ARBA00022692"/>
    </source>
</evidence>
<feature type="transmembrane region" description="Helical" evidence="6">
    <location>
        <begin position="12"/>
        <end position="35"/>
    </location>
</feature>
<accession>A0A1I4YJC8</accession>
<dbReference type="PANTHER" id="PTHR30619:SF1">
    <property type="entry name" value="RECOMBINATION PROTEIN 2"/>
    <property type="match status" value="1"/>
</dbReference>
<dbReference type="Proteomes" id="UP000198705">
    <property type="component" value="Unassembled WGS sequence"/>
</dbReference>
<keyword evidence="5 6" id="KW-0472">Membrane</keyword>
<organism evidence="9 10">
    <name type="scientific">Bizionia echini</name>
    <dbReference type="NCBI Taxonomy" id="649333"/>
    <lineage>
        <taxon>Bacteria</taxon>
        <taxon>Pseudomonadati</taxon>
        <taxon>Bacteroidota</taxon>
        <taxon>Flavobacteriia</taxon>
        <taxon>Flavobacteriales</taxon>
        <taxon>Flavobacteriaceae</taxon>
        <taxon>Bizionia</taxon>
    </lineage>
</organism>
<evidence type="ECO:0000256" key="5">
    <source>
        <dbReference type="ARBA" id="ARBA00023136"/>
    </source>
</evidence>
<keyword evidence="2" id="KW-1003">Cell membrane</keyword>
<dbReference type="Pfam" id="PF03772">
    <property type="entry name" value="Competence"/>
    <property type="match status" value="1"/>
</dbReference>
<feature type="transmembrane region" description="Helical" evidence="6">
    <location>
        <begin position="271"/>
        <end position="290"/>
    </location>
</feature>
<dbReference type="EMBL" id="FOVN01000001">
    <property type="protein sequence ID" value="SFN38087.1"/>
    <property type="molecule type" value="Genomic_DNA"/>
</dbReference>
<keyword evidence="4 6" id="KW-1133">Transmembrane helix</keyword>
<keyword evidence="10" id="KW-1185">Reference proteome</keyword>
<name>A0A1I4YJC8_9FLAO</name>
<evidence type="ECO:0000256" key="2">
    <source>
        <dbReference type="ARBA" id="ARBA00022475"/>
    </source>
</evidence>